<evidence type="ECO:0000313" key="5">
    <source>
        <dbReference type="Proteomes" id="UP000557872"/>
    </source>
</evidence>
<sequence length="594" mass="66768">MRISLFRILLCLAFITTSSWAEVPDHPRLLFSKSDETAVKQGIHSDPLAKQVYTEILRRADHTLNAPTCRYHIPDGKRLLGESRRALSNILHCAMAWRLSGEKKYFNRTIKELDAACALKDWNPKHFLDTAEMSTAVAIGYDWLYHELNETQRNTYASALRNKGLEPARNGFTGKRAWWSHPRNNWGQVCATGLLMAERALERSGDHIHPARKAASQSLEQCATFYQPDGAYPEGPAYWHYGSNYHVIGLALLATEHRQLRSPTPATFARSPLFTEHLTGPTGKVFNFADAGVSTSRVSPAQSWMTNTFDQPATCKFIRSRIAQDISDQRKHSTKGPERFFPLHLLWLPNEHPDKQATLATDSRWNGSQPIATFRSQWHDPDALFVAIKGGYPGASHGQMDVGTFILESQGVRWVEDLGSDNYNMPGYFGSKRWSYFRLTNKSHSTLVINQQLQNPKSKPCLITAFQSTPEKGSASIDLTQAYTPQAKHIVRSCTLDRSRQQVTIEDAITQPTGPVRWAIVTRAEVNIENNTAILKQSGKELKIIRNDKHGGVWQVLDAKPSLKIENQNQGVRILCFTAPASPQLTLSVSFSPH</sequence>
<dbReference type="PANTHER" id="PTHR38045:SF1">
    <property type="entry name" value="HEPARINASE II_III-LIKE PROTEIN"/>
    <property type="match status" value="1"/>
</dbReference>
<dbReference type="Pfam" id="PF07940">
    <property type="entry name" value="Hepar_II_III_C"/>
    <property type="match status" value="1"/>
</dbReference>
<evidence type="ECO:0000256" key="1">
    <source>
        <dbReference type="ARBA" id="ARBA00004196"/>
    </source>
</evidence>
<feature type="chain" id="PRO_5032616485" evidence="2">
    <location>
        <begin position="22"/>
        <end position="594"/>
    </location>
</feature>
<dbReference type="Proteomes" id="UP000557872">
    <property type="component" value="Unassembled WGS sequence"/>
</dbReference>
<feature type="domain" description="Heparinase II/III-like C-terminal" evidence="3">
    <location>
        <begin position="378"/>
        <end position="562"/>
    </location>
</feature>
<reference evidence="4 5" key="1">
    <citation type="submission" date="2020-07" db="EMBL/GenBank/DDBJ databases">
        <title>Roseicoccus Jingziensis gen. nov., sp. nov., isolated from coastal seawater.</title>
        <authorList>
            <person name="Feng X."/>
        </authorList>
    </citation>
    <scope>NUCLEOTIDE SEQUENCE [LARGE SCALE GENOMIC DNA]</scope>
    <source>
        <strain evidence="4 5">N1E253</strain>
    </source>
</reference>
<dbReference type="InterPro" id="IPR012480">
    <property type="entry name" value="Hepar_II_III_C"/>
</dbReference>
<evidence type="ECO:0000313" key="4">
    <source>
        <dbReference type="EMBL" id="NWK56552.1"/>
    </source>
</evidence>
<feature type="signal peptide" evidence="2">
    <location>
        <begin position="1"/>
        <end position="21"/>
    </location>
</feature>
<dbReference type="GO" id="GO:0030313">
    <property type="term" value="C:cell envelope"/>
    <property type="evidence" value="ECO:0007669"/>
    <property type="project" value="UniProtKB-SubCell"/>
</dbReference>
<keyword evidence="2" id="KW-0732">Signal</keyword>
<dbReference type="Gene3D" id="2.70.98.70">
    <property type="match status" value="1"/>
</dbReference>
<dbReference type="InterPro" id="IPR008929">
    <property type="entry name" value="Chondroitin_lyas"/>
</dbReference>
<accession>A0A851GI23</accession>
<dbReference type="Gene3D" id="1.50.10.100">
    <property type="entry name" value="Chondroitin AC/alginate lyase"/>
    <property type="match status" value="1"/>
</dbReference>
<protein>
    <submittedName>
        <fullName evidence="4">Heparinase II/III family protein</fullName>
    </submittedName>
</protein>
<dbReference type="AlphaFoldDB" id="A0A851GI23"/>
<gene>
    <name evidence="4" type="ORF">HW115_13100</name>
</gene>
<evidence type="ECO:0000256" key="2">
    <source>
        <dbReference type="SAM" id="SignalP"/>
    </source>
</evidence>
<name>A0A851GI23_9BACT</name>
<dbReference type="GO" id="GO:0016829">
    <property type="term" value="F:lyase activity"/>
    <property type="evidence" value="ECO:0007669"/>
    <property type="project" value="InterPro"/>
</dbReference>
<dbReference type="RefSeq" id="WP_178933319.1">
    <property type="nucleotide sequence ID" value="NZ_JACBAZ010000004.1"/>
</dbReference>
<comment type="caution">
    <text evidence="4">The sequence shown here is derived from an EMBL/GenBank/DDBJ whole genome shotgun (WGS) entry which is preliminary data.</text>
</comment>
<dbReference type="PANTHER" id="PTHR38045">
    <property type="entry name" value="CHROMOSOME 1, WHOLE GENOME SHOTGUN SEQUENCE"/>
    <property type="match status" value="1"/>
</dbReference>
<keyword evidence="5" id="KW-1185">Reference proteome</keyword>
<comment type="subcellular location">
    <subcellularLocation>
        <location evidence="1">Cell envelope</location>
    </subcellularLocation>
</comment>
<dbReference type="EMBL" id="JACBAZ010000004">
    <property type="protein sequence ID" value="NWK56552.1"/>
    <property type="molecule type" value="Genomic_DNA"/>
</dbReference>
<dbReference type="SUPFAM" id="SSF48230">
    <property type="entry name" value="Chondroitin AC/alginate lyase"/>
    <property type="match status" value="1"/>
</dbReference>
<evidence type="ECO:0000259" key="3">
    <source>
        <dbReference type="Pfam" id="PF07940"/>
    </source>
</evidence>
<proteinExistence type="predicted"/>
<organism evidence="4 5">
    <name type="scientific">Oceaniferula marina</name>
    <dbReference type="NCBI Taxonomy" id="2748318"/>
    <lineage>
        <taxon>Bacteria</taxon>
        <taxon>Pseudomonadati</taxon>
        <taxon>Verrucomicrobiota</taxon>
        <taxon>Verrucomicrobiia</taxon>
        <taxon>Verrucomicrobiales</taxon>
        <taxon>Verrucomicrobiaceae</taxon>
        <taxon>Oceaniferula</taxon>
    </lineage>
</organism>